<evidence type="ECO:0000313" key="1">
    <source>
        <dbReference type="EMBL" id="RJP18460.1"/>
    </source>
</evidence>
<comment type="caution">
    <text evidence="1">The sequence shown here is derived from an EMBL/GenBank/DDBJ whole genome shotgun (WGS) entry which is preliminary data.</text>
</comment>
<reference evidence="1 2" key="1">
    <citation type="journal article" date="2017" name="ISME J.">
        <title>Energy and carbon metabolisms in a deep terrestrial subsurface fluid microbial community.</title>
        <authorList>
            <person name="Momper L."/>
            <person name="Jungbluth S.P."/>
            <person name="Lee M.D."/>
            <person name="Amend J.P."/>
        </authorList>
    </citation>
    <scope>NUCLEOTIDE SEQUENCE [LARGE SCALE GENOMIC DNA]</scope>
    <source>
        <strain evidence="1">SURF_5</strain>
    </source>
</reference>
<accession>A0A3A4NMU4</accession>
<organism evidence="1 2">
    <name type="scientific">Abyssobacteria bacterium (strain SURF_5)</name>
    <dbReference type="NCBI Taxonomy" id="2093360"/>
    <lineage>
        <taxon>Bacteria</taxon>
        <taxon>Pseudomonadati</taxon>
        <taxon>Candidatus Hydrogenedentota</taxon>
        <taxon>Candidatus Abyssobacteria</taxon>
    </lineage>
</organism>
<dbReference type="PANTHER" id="PTHR43196:SF2">
    <property type="entry name" value="PHOSPHOADENOSINE PHOSPHOSULFATE REDUCTASE"/>
    <property type="match status" value="1"/>
</dbReference>
<proteinExistence type="predicted"/>
<dbReference type="AlphaFoldDB" id="A0A3A4NMU4"/>
<protein>
    <recommendedName>
        <fullName evidence="3">Phosphoadenosine phosphosulfate reductase</fullName>
    </recommendedName>
</protein>
<dbReference type="InterPro" id="IPR014729">
    <property type="entry name" value="Rossmann-like_a/b/a_fold"/>
</dbReference>
<dbReference type="SUPFAM" id="SSF52402">
    <property type="entry name" value="Adenine nucleotide alpha hydrolases-like"/>
    <property type="match status" value="1"/>
</dbReference>
<evidence type="ECO:0000313" key="2">
    <source>
        <dbReference type="Proteomes" id="UP000265882"/>
    </source>
</evidence>
<dbReference type="Proteomes" id="UP000265882">
    <property type="component" value="Unassembled WGS sequence"/>
</dbReference>
<evidence type="ECO:0008006" key="3">
    <source>
        <dbReference type="Google" id="ProtNLM"/>
    </source>
</evidence>
<sequence length="386" mass="45337">MDKPLENKVKATVAHLRELWTRLDSKHRFVAFSTGKDSLAVAALLYEAVGSESPPCLYSHHQLEFPEYEQYAEGMRAFGFNIEIVKPFLQYFELIDRGIGFLTLKEAWCRPLLIGTGFLEWLQKKGARSPLSGVMFRGISGSDYSHNLHSPFEIYTCLDLPCFNPILDFSKQEVITILKERYGLPLNPIYEHLERTYCICCYTPEAKSQIYGRYRFPEVHKRYYALIENLIFESGLIEKSADKKQHKTREEKIAKHGFVHWKRLRAQNTVGAFKRRLRNGALSYRIRDKAWINTKHLTPVRGNWFCQKDMIRFWDVPETIADSLIKRMINCLDCGYCVVICFPCRKFDRKTKTLQIEGCIRCGKCLNLRFCMGWKHRFWRRIILES</sequence>
<dbReference type="EMBL" id="QZKU01000101">
    <property type="protein sequence ID" value="RJP18460.1"/>
    <property type="molecule type" value="Genomic_DNA"/>
</dbReference>
<dbReference type="InterPro" id="IPR050128">
    <property type="entry name" value="Sulfate_adenylyltrnsfr_sub2"/>
</dbReference>
<gene>
    <name evidence="1" type="ORF">C4520_14510</name>
</gene>
<name>A0A3A4NMU4_ABYX5</name>
<dbReference type="PANTHER" id="PTHR43196">
    <property type="entry name" value="SULFATE ADENYLYLTRANSFERASE SUBUNIT 2"/>
    <property type="match status" value="1"/>
</dbReference>
<dbReference type="Gene3D" id="3.40.50.620">
    <property type="entry name" value="HUPs"/>
    <property type="match status" value="1"/>
</dbReference>